<comment type="similarity">
    <text evidence="1">Belongs to the LysR transcriptional regulatory family.</text>
</comment>
<dbReference type="Pfam" id="PF00126">
    <property type="entry name" value="HTH_1"/>
    <property type="match status" value="1"/>
</dbReference>
<dbReference type="Pfam" id="PF03466">
    <property type="entry name" value="LysR_substrate"/>
    <property type="match status" value="1"/>
</dbReference>
<evidence type="ECO:0000256" key="3">
    <source>
        <dbReference type="ARBA" id="ARBA00023125"/>
    </source>
</evidence>
<evidence type="ECO:0000256" key="4">
    <source>
        <dbReference type="ARBA" id="ARBA00023163"/>
    </source>
</evidence>
<organism evidence="6 7">
    <name type="scientific">Alterisphingorhabdus coralli</name>
    <dbReference type="NCBI Taxonomy" id="3071408"/>
    <lineage>
        <taxon>Bacteria</taxon>
        <taxon>Pseudomonadati</taxon>
        <taxon>Pseudomonadota</taxon>
        <taxon>Alphaproteobacteria</taxon>
        <taxon>Sphingomonadales</taxon>
        <taxon>Sphingomonadaceae</taxon>
        <taxon>Alterisphingorhabdus (ex Yan et al. 2024)</taxon>
    </lineage>
</organism>
<dbReference type="InterPro" id="IPR036388">
    <property type="entry name" value="WH-like_DNA-bd_sf"/>
</dbReference>
<gene>
    <name evidence="6" type="ORF">RB602_04265</name>
</gene>
<dbReference type="KEGG" id="acoa:RB602_04265"/>
<dbReference type="FunFam" id="1.10.10.10:FF:000001">
    <property type="entry name" value="LysR family transcriptional regulator"/>
    <property type="match status" value="1"/>
</dbReference>
<dbReference type="AlphaFoldDB" id="A0AA97F9V8"/>
<evidence type="ECO:0000259" key="5">
    <source>
        <dbReference type="PROSITE" id="PS50931"/>
    </source>
</evidence>
<evidence type="ECO:0000313" key="6">
    <source>
        <dbReference type="EMBL" id="WOE75937.1"/>
    </source>
</evidence>
<dbReference type="InterPro" id="IPR036390">
    <property type="entry name" value="WH_DNA-bd_sf"/>
</dbReference>
<proteinExistence type="inferred from homology"/>
<dbReference type="PROSITE" id="PS50931">
    <property type="entry name" value="HTH_LYSR"/>
    <property type="match status" value="1"/>
</dbReference>
<dbReference type="GO" id="GO:0006351">
    <property type="term" value="P:DNA-templated transcription"/>
    <property type="evidence" value="ECO:0007669"/>
    <property type="project" value="TreeGrafter"/>
</dbReference>
<dbReference type="SUPFAM" id="SSF53850">
    <property type="entry name" value="Periplasmic binding protein-like II"/>
    <property type="match status" value="1"/>
</dbReference>
<name>A0AA97F9V8_9SPHN</name>
<dbReference type="SUPFAM" id="SSF46785">
    <property type="entry name" value="Winged helix' DNA-binding domain"/>
    <property type="match status" value="1"/>
</dbReference>
<dbReference type="PANTHER" id="PTHR30537">
    <property type="entry name" value="HTH-TYPE TRANSCRIPTIONAL REGULATOR"/>
    <property type="match status" value="1"/>
</dbReference>
<dbReference type="GO" id="GO:0043565">
    <property type="term" value="F:sequence-specific DNA binding"/>
    <property type="evidence" value="ECO:0007669"/>
    <property type="project" value="TreeGrafter"/>
</dbReference>
<evidence type="ECO:0000313" key="7">
    <source>
        <dbReference type="Proteomes" id="UP001302429"/>
    </source>
</evidence>
<accession>A0AA97F9V8</accession>
<dbReference type="Gene3D" id="3.40.190.290">
    <property type="match status" value="1"/>
</dbReference>
<dbReference type="RefSeq" id="WP_317083256.1">
    <property type="nucleotide sequence ID" value="NZ_CP136594.1"/>
</dbReference>
<reference evidence="6 7" key="1">
    <citation type="submission" date="2023-10" db="EMBL/GenBank/DDBJ databases">
        <title>Complete genome sequence of a Sphingomonadaceae bacterium.</title>
        <authorList>
            <person name="Yan C."/>
        </authorList>
    </citation>
    <scope>NUCLEOTIDE SEQUENCE [LARGE SCALE GENOMIC DNA]</scope>
    <source>
        <strain evidence="6 7">SCSIO 66989</strain>
    </source>
</reference>
<keyword evidence="4" id="KW-0804">Transcription</keyword>
<dbReference type="PANTHER" id="PTHR30537:SF3">
    <property type="entry name" value="TRANSCRIPTIONAL REGULATORY PROTEIN"/>
    <property type="match status" value="1"/>
</dbReference>
<dbReference type="Proteomes" id="UP001302429">
    <property type="component" value="Chromosome"/>
</dbReference>
<dbReference type="InterPro" id="IPR005119">
    <property type="entry name" value="LysR_subst-bd"/>
</dbReference>
<feature type="domain" description="HTH lysR-type" evidence="5">
    <location>
        <begin position="4"/>
        <end position="61"/>
    </location>
</feature>
<dbReference type="Gene3D" id="1.10.10.10">
    <property type="entry name" value="Winged helix-like DNA-binding domain superfamily/Winged helix DNA-binding domain"/>
    <property type="match status" value="1"/>
</dbReference>
<dbReference type="InterPro" id="IPR000847">
    <property type="entry name" value="LysR_HTH_N"/>
</dbReference>
<dbReference type="GO" id="GO:0003700">
    <property type="term" value="F:DNA-binding transcription factor activity"/>
    <property type="evidence" value="ECO:0007669"/>
    <property type="project" value="InterPro"/>
</dbReference>
<keyword evidence="3" id="KW-0238">DNA-binding</keyword>
<evidence type="ECO:0000256" key="2">
    <source>
        <dbReference type="ARBA" id="ARBA00023015"/>
    </source>
</evidence>
<keyword evidence="2" id="KW-0805">Transcription regulation</keyword>
<protein>
    <submittedName>
        <fullName evidence="6">LysR family transcriptional regulator</fullName>
    </submittedName>
</protein>
<keyword evidence="7" id="KW-1185">Reference proteome</keyword>
<dbReference type="InterPro" id="IPR058163">
    <property type="entry name" value="LysR-type_TF_proteobact-type"/>
</dbReference>
<sequence>MNSLDWNDLQTFLAIAETGSLSAAARQLGVTQPTMGRRLKALEQRAGARLLQSMPRGFVLTPLGEQILGHAQIMREQMDSAERAISGGDMRLEGVVRITTVEMLAGEIVVPAMAALCQEHPGISLELVPGSRSFNLSKREADIALRVAPFEGQSLISRRVGYLRHRLYASVDRAARQPRLSDWPDDAPLLTVMEDQMHLPQIRWLHQKLPNAQICFRSNARHLQAQAAAQGLGLALLPELVEQIVPGLARIESDDLPDHPPVHLGVHRDLRDTPRIRAAMDAIIARAAAILG</sequence>
<evidence type="ECO:0000256" key="1">
    <source>
        <dbReference type="ARBA" id="ARBA00009437"/>
    </source>
</evidence>
<dbReference type="PRINTS" id="PR00039">
    <property type="entry name" value="HTHLYSR"/>
</dbReference>
<dbReference type="EMBL" id="CP136594">
    <property type="protein sequence ID" value="WOE75937.1"/>
    <property type="molecule type" value="Genomic_DNA"/>
</dbReference>